<keyword evidence="1" id="KW-0472">Membrane</keyword>
<reference evidence="2 3" key="1">
    <citation type="submission" date="2010-12" db="EMBL/GenBank/DDBJ databases">
        <authorList>
            <person name="Muzny D."/>
            <person name="Qin X."/>
            <person name="Buhay C."/>
            <person name="Dugan-Rocha S."/>
            <person name="Ding Y."/>
            <person name="Chen G."/>
            <person name="Hawes A."/>
            <person name="Holder M."/>
            <person name="Jhangiani S."/>
            <person name="Johnson A."/>
            <person name="Khan Z."/>
            <person name="Li Z."/>
            <person name="Liu W."/>
            <person name="Liu X."/>
            <person name="Perez L."/>
            <person name="Shen H."/>
            <person name="Wang Q."/>
            <person name="Watt J."/>
            <person name="Xi L."/>
            <person name="Xin Y."/>
            <person name="Zhou J."/>
            <person name="Deng J."/>
            <person name="Jiang H."/>
            <person name="Liu Y."/>
            <person name="Qu J."/>
            <person name="Song X.-Z."/>
            <person name="Zhang L."/>
            <person name="Villasana D."/>
            <person name="Johnson A."/>
            <person name="Liu J."/>
            <person name="Liyanage D."/>
            <person name="Lorensuhewa L."/>
            <person name="Robinson T."/>
            <person name="Song A."/>
            <person name="Song B.-B."/>
            <person name="Dinh H."/>
            <person name="Thornton R."/>
            <person name="Coyle M."/>
            <person name="Francisco L."/>
            <person name="Jackson L."/>
            <person name="Javaid M."/>
            <person name="Korchina V."/>
            <person name="Kovar C."/>
            <person name="Mata R."/>
            <person name="Mathew T."/>
            <person name="Ngo R."/>
            <person name="Nguyen L."/>
            <person name="Nguyen N."/>
            <person name="Okwuonu G."/>
            <person name="Ongeri F."/>
            <person name="Pham C."/>
            <person name="Simmons D."/>
            <person name="Wilczek-Boney K."/>
            <person name="Hale W."/>
            <person name="Jakkamsetti A."/>
            <person name="Pham P."/>
            <person name="Ruth R."/>
            <person name="San Lucas F."/>
            <person name="Warren J."/>
            <person name="Zhang J."/>
            <person name="Zhao Z."/>
            <person name="Zhou C."/>
            <person name="Zhu D."/>
            <person name="Lee S."/>
            <person name="Bess C."/>
            <person name="Blankenburg K."/>
            <person name="Forbes L."/>
            <person name="Fu Q."/>
            <person name="Gubbala S."/>
            <person name="Hirani K."/>
            <person name="Jayaseelan J.C."/>
            <person name="Lara F."/>
            <person name="Munidasa M."/>
            <person name="Palculict T."/>
            <person name="Patil S."/>
            <person name="Pu L.-L."/>
            <person name="Saada N."/>
            <person name="Tang L."/>
            <person name="Weissenberger G."/>
            <person name="Zhu Y."/>
            <person name="Hemphill L."/>
            <person name="Shang Y."/>
            <person name="Youmans B."/>
            <person name="Ayvaz T."/>
            <person name="Ross M."/>
            <person name="Santibanez J."/>
            <person name="Aqrawi P."/>
            <person name="Gross S."/>
            <person name="Joshi V."/>
            <person name="Fowler G."/>
            <person name="Nazareth L."/>
            <person name="Reid J."/>
            <person name="Worley K."/>
            <person name="Petrosino J."/>
            <person name="Highlander S."/>
            <person name="Gibbs R."/>
        </authorList>
    </citation>
    <scope>NUCLEOTIDE SEQUENCE [LARGE SCALE GENOMIC DNA]</scope>
    <source>
        <strain evidence="2 3">DSM 10105</strain>
    </source>
</reference>
<gene>
    <name evidence="2" type="ORF">HMPREF0620_0943</name>
</gene>
<name>E6JZ48_PARDN</name>
<sequence length="70" mass="8036">MNGGQFLITENIKQFLYGLETLSSLCFSPLMMAVWSIGLFFHLSIFSAYFLATDLGTILHRKLMHFVYLP</sequence>
<keyword evidence="1" id="KW-1133">Transmembrane helix</keyword>
<dbReference type="Proteomes" id="UP000004946">
    <property type="component" value="Chromosome"/>
</dbReference>
<organism evidence="2 3">
    <name type="scientific">Parascardovia denticolens DSM 10105 = JCM 12538</name>
    <dbReference type="NCBI Taxonomy" id="864564"/>
    <lineage>
        <taxon>Bacteria</taxon>
        <taxon>Bacillati</taxon>
        <taxon>Actinomycetota</taxon>
        <taxon>Actinomycetes</taxon>
        <taxon>Bifidobacteriales</taxon>
        <taxon>Bifidobacteriaceae</taxon>
        <taxon>Parascardovia</taxon>
    </lineage>
</organism>
<dbReference type="AlphaFoldDB" id="E6JZ48"/>
<accession>E6JZ48</accession>
<keyword evidence="1" id="KW-0812">Transmembrane</keyword>
<dbReference type="HOGENOM" id="CLU_2754237_0_0_11"/>
<proteinExistence type="predicted"/>
<dbReference type="EMBL" id="AEON01000001">
    <property type="protein sequence ID" value="EFT83938.1"/>
    <property type="molecule type" value="Genomic_DNA"/>
</dbReference>
<feature type="transmembrane region" description="Helical" evidence="1">
    <location>
        <begin position="32"/>
        <end position="52"/>
    </location>
</feature>
<keyword evidence="3" id="KW-1185">Reference proteome</keyword>
<evidence type="ECO:0000313" key="2">
    <source>
        <dbReference type="EMBL" id="EFT83938.1"/>
    </source>
</evidence>
<protein>
    <submittedName>
        <fullName evidence="2">Uncharacterized protein</fullName>
    </submittedName>
</protein>
<comment type="caution">
    <text evidence="2">The sequence shown here is derived from an EMBL/GenBank/DDBJ whole genome shotgun (WGS) entry which is preliminary data.</text>
</comment>
<evidence type="ECO:0000256" key="1">
    <source>
        <dbReference type="SAM" id="Phobius"/>
    </source>
</evidence>
<evidence type="ECO:0000313" key="3">
    <source>
        <dbReference type="Proteomes" id="UP000004946"/>
    </source>
</evidence>